<protein>
    <submittedName>
        <fullName evidence="1">HDC12415</fullName>
    </submittedName>
</protein>
<dbReference type="EMBL" id="BK002389">
    <property type="protein sequence ID" value="DAA03895.1"/>
    <property type="molecule type" value="Genomic_DNA"/>
</dbReference>
<name>Q6IKH7_DROME</name>
<evidence type="ECO:0000313" key="1">
    <source>
        <dbReference type="EMBL" id="DAA03895.1"/>
    </source>
</evidence>
<dbReference type="AlphaFoldDB" id="Q6IKH7"/>
<reference evidence="1" key="1">
    <citation type="journal article" date="2003" name="Genome Biol.">
        <title>An integrated gene annotation and transcriptional profiling approach towards the full gene content of the Drosophila genome.</title>
        <authorList>
            <person name="Hild M."/>
            <person name="Beckmann B."/>
            <person name="Haas S.A."/>
            <person name="Koch B."/>
            <person name="Solovyev V."/>
            <person name="Busold C."/>
            <person name="Fellenberg K."/>
            <person name="Boutros M."/>
            <person name="Vingron M."/>
            <person name="Sauer F."/>
            <person name="Hoheisel J.D."/>
            <person name="Paro R."/>
        </authorList>
    </citation>
    <scope>NUCLEOTIDE SEQUENCE</scope>
</reference>
<proteinExistence type="predicted"/>
<organism evidence="1">
    <name type="scientific">Drosophila melanogaster</name>
    <name type="common">Fruit fly</name>
    <dbReference type="NCBI Taxonomy" id="7227"/>
    <lineage>
        <taxon>Eukaryota</taxon>
        <taxon>Metazoa</taxon>
        <taxon>Ecdysozoa</taxon>
        <taxon>Arthropoda</taxon>
        <taxon>Hexapoda</taxon>
        <taxon>Insecta</taxon>
        <taxon>Pterygota</taxon>
        <taxon>Neoptera</taxon>
        <taxon>Endopterygota</taxon>
        <taxon>Diptera</taxon>
        <taxon>Brachycera</taxon>
        <taxon>Muscomorpha</taxon>
        <taxon>Ephydroidea</taxon>
        <taxon>Drosophilidae</taxon>
        <taxon>Drosophila</taxon>
        <taxon>Sophophora</taxon>
    </lineage>
</organism>
<accession>Q6IKH7</accession>
<gene>
    <name evidence="1" type="ORF">HDC12415</name>
</gene>
<sequence>MQSIQYGFLAKQSMRIYELPAFCLFEPAIWPIVECPPEGSKMKLHGEKKLLQLDINFESFAPQRSHCLLFGHNDADGGASTLWGHRQVLLGNFSLGAYIRNGLQEPGAAVRLSLGNYPILWFAFKLSTAGCQFTKGPATKEHTFVLQKGYWIR</sequence>